<evidence type="ECO:0000313" key="3">
    <source>
        <dbReference type="EMBL" id="GIM09260.1"/>
    </source>
</evidence>
<organism evidence="3 4">
    <name type="scientific">Volvox reticuliferus</name>
    <dbReference type="NCBI Taxonomy" id="1737510"/>
    <lineage>
        <taxon>Eukaryota</taxon>
        <taxon>Viridiplantae</taxon>
        <taxon>Chlorophyta</taxon>
        <taxon>core chlorophytes</taxon>
        <taxon>Chlorophyceae</taxon>
        <taxon>CS clade</taxon>
        <taxon>Chlamydomonadales</taxon>
        <taxon>Volvocaceae</taxon>
        <taxon>Volvox</taxon>
    </lineage>
</organism>
<dbReference type="Gene3D" id="3.40.50.1820">
    <property type="entry name" value="alpha/beta hydrolase"/>
    <property type="match status" value="1"/>
</dbReference>
<evidence type="ECO:0000256" key="1">
    <source>
        <dbReference type="SAM" id="MobiDB-lite"/>
    </source>
</evidence>
<dbReference type="SUPFAM" id="SSF53474">
    <property type="entry name" value="alpha/beta-Hydrolases"/>
    <property type="match status" value="1"/>
</dbReference>
<name>A0A8J4GLA8_9CHLO</name>
<protein>
    <recommendedName>
        <fullName evidence="2">AB hydrolase-1 domain-containing protein</fullName>
    </recommendedName>
</protein>
<dbReference type="Proteomes" id="UP000722791">
    <property type="component" value="Unassembled WGS sequence"/>
</dbReference>
<feature type="domain" description="AB hydrolase-1" evidence="2">
    <location>
        <begin position="37"/>
        <end position="303"/>
    </location>
</feature>
<proteinExistence type="predicted"/>
<dbReference type="EMBL" id="BNCQ01000030">
    <property type="protein sequence ID" value="GIM09260.1"/>
    <property type="molecule type" value="Genomic_DNA"/>
</dbReference>
<gene>
    <name evidence="3" type="ORF">Vretimale_13125</name>
</gene>
<evidence type="ECO:0000259" key="2">
    <source>
        <dbReference type="Pfam" id="PF12697"/>
    </source>
</evidence>
<accession>A0A8J4GLA8</accession>
<feature type="compositionally biased region" description="Gly residues" evidence="1">
    <location>
        <begin position="327"/>
        <end position="336"/>
    </location>
</feature>
<dbReference type="InterPro" id="IPR029058">
    <property type="entry name" value="AB_hydrolase_fold"/>
</dbReference>
<feature type="region of interest" description="Disordered" evidence="1">
    <location>
        <begin position="322"/>
        <end position="362"/>
    </location>
</feature>
<dbReference type="PANTHER" id="PTHR42103:SF2">
    <property type="entry name" value="AB HYDROLASE-1 DOMAIN-CONTAINING PROTEIN"/>
    <property type="match status" value="1"/>
</dbReference>
<evidence type="ECO:0000313" key="4">
    <source>
        <dbReference type="Proteomes" id="UP000722791"/>
    </source>
</evidence>
<comment type="caution">
    <text evidence="3">The sequence shown here is derived from an EMBL/GenBank/DDBJ whole genome shotgun (WGS) entry which is preliminary data.</text>
</comment>
<sequence>MVRQLVPLPSRGVSLEVEIHNKEPKPSSGSELVLVALHPWAWLGGCMDDHVVAAVCRSALASRRFCSVVRYNMRGTGASSGIRALCTSVDAQDLVVLARELLLQQQKQQEQYPAQPLQQQRPEAVVPASLLPTEGIPAAQPRLVLVAYSYGSLVAARALPQLRPHVAAIAVLAPPIGFVGRFMLGAGSSWEALAGPRSTVRDIPRLICCGDRDQFVSMRQLKNAVQQAFRTEAGEATKAAVAAKALYPAASAAGATSGSSAAAATTDVAMIDIAFPPAAQPAAVSTLELVLWPGCDHFFFDCRDAGALEAAGLLGRYSPGTTSTSTFGGGGRGGAGVSDTHGRRDGSRDRDGGVRTSVGTGRDNPDIAAAACSASASIGSRIGASDNAIANASMEGRESLRPGHRITPSKALADFVVGWLLAKAGEPAQP</sequence>
<dbReference type="InterPro" id="IPR000073">
    <property type="entry name" value="AB_hydrolase_1"/>
</dbReference>
<dbReference type="PANTHER" id="PTHR42103">
    <property type="entry name" value="ALPHA/BETA-HYDROLASES SUPERFAMILY PROTEIN"/>
    <property type="match status" value="1"/>
</dbReference>
<feature type="compositionally biased region" description="Basic and acidic residues" evidence="1">
    <location>
        <begin position="340"/>
        <end position="353"/>
    </location>
</feature>
<dbReference type="Pfam" id="PF12697">
    <property type="entry name" value="Abhydrolase_6"/>
    <property type="match status" value="1"/>
</dbReference>
<dbReference type="AlphaFoldDB" id="A0A8J4GLA8"/>
<reference evidence="3" key="1">
    <citation type="journal article" date="2021" name="Proc. Natl. Acad. Sci. U.S.A.">
        <title>Three genomes in the algal genus Volvox reveal the fate of a haploid sex-determining region after a transition to homothallism.</title>
        <authorList>
            <person name="Yamamoto K."/>
            <person name="Hamaji T."/>
            <person name="Kawai-Toyooka H."/>
            <person name="Matsuzaki R."/>
            <person name="Takahashi F."/>
            <person name="Nishimura Y."/>
            <person name="Kawachi M."/>
            <person name="Noguchi H."/>
            <person name="Minakuchi Y."/>
            <person name="Umen J.G."/>
            <person name="Toyoda A."/>
            <person name="Nozaki H."/>
        </authorList>
    </citation>
    <scope>NUCLEOTIDE SEQUENCE</scope>
    <source>
        <strain evidence="3">NIES-3785</strain>
    </source>
</reference>